<dbReference type="AlphaFoldDB" id="A0A1F7UNW9"/>
<comment type="similarity">
    <text evidence="1">Belongs to the thioredoxin family. DsbA subfamily.</text>
</comment>
<keyword evidence="4" id="KW-1015">Disulfide bond</keyword>
<dbReference type="InterPro" id="IPR013766">
    <property type="entry name" value="Thioredoxin_domain"/>
</dbReference>
<feature type="domain" description="Thioredoxin" evidence="7">
    <location>
        <begin position="44"/>
        <end position="240"/>
    </location>
</feature>
<dbReference type="Gene3D" id="3.40.30.10">
    <property type="entry name" value="Glutaredoxin"/>
    <property type="match status" value="1"/>
</dbReference>
<proteinExistence type="inferred from homology"/>
<keyword evidence="2" id="KW-0732">Signal</keyword>
<reference evidence="8 9" key="1">
    <citation type="journal article" date="2016" name="Nat. Commun.">
        <title>Thousands of microbial genomes shed light on interconnected biogeochemical processes in an aquifer system.</title>
        <authorList>
            <person name="Anantharaman K."/>
            <person name="Brown C.T."/>
            <person name="Hug L.A."/>
            <person name="Sharon I."/>
            <person name="Castelle C.J."/>
            <person name="Probst A.J."/>
            <person name="Thomas B.C."/>
            <person name="Singh A."/>
            <person name="Wilkins M.J."/>
            <person name="Karaoz U."/>
            <person name="Brodie E.L."/>
            <person name="Williams K.H."/>
            <person name="Hubbard S.S."/>
            <person name="Banfield J.F."/>
        </authorList>
    </citation>
    <scope>NUCLEOTIDE SEQUENCE [LARGE SCALE GENOMIC DNA]</scope>
</reference>
<dbReference type="PROSITE" id="PS51352">
    <property type="entry name" value="THIOREDOXIN_2"/>
    <property type="match status" value="1"/>
</dbReference>
<dbReference type="SUPFAM" id="SSF52833">
    <property type="entry name" value="Thioredoxin-like"/>
    <property type="match status" value="1"/>
</dbReference>
<accession>A0A1F7UNW9</accession>
<comment type="caution">
    <text evidence="8">The sequence shown here is derived from an EMBL/GenBank/DDBJ whole genome shotgun (WGS) entry which is preliminary data.</text>
</comment>
<evidence type="ECO:0000313" key="8">
    <source>
        <dbReference type="EMBL" id="OGL79972.1"/>
    </source>
</evidence>
<dbReference type="EMBL" id="MGEJ01000019">
    <property type="protein sequence ID" value="OGL79972.1"/>
    <property type="molecule type" value="Genomic_DNA"/>
</dbReference>
<protein>
    <recommendedName>
        <fullName evidence="7">Thioredoxin domain-containing protein</fullName>
    </recommendedName>
</protein>
<evidence type="ECO:0000256" key="1">
    <source>
        <dbReference type="ARBA" id="ARBA00005791"/>
    </source>
</evidence>
<organism evidence="8 9">
    <name type="scientific">Candidatus Uhrbacteria bacterium RIFCSPLOWO2_01_FULL_47_24</name>
    <dbReference type="NCBI Taxonomy" id="1802401"/>
    <lineage>
        <taxon>Bacteria</taxon>
        <taxon>Candidatus Uhriibacteriota</taxon>
    </lineage>
</organism>
<name>A0A1F7UNW9_9BACT</name>
<evidence type="ECO:0000259" key="7">
    <source>
        <dbReference type="PROSITE" id="PS51352"/>
    </source>
</evidence>
<evidence type="ECO:0000313" key="9">
    <source>
        <dbReference type="Proteomes" id="UP000176897"/>
    </source>
</evidence>
<dbReference type="Proteomes" id="UP000176897">
    <property type="component" value="Unassembled WGS sequence"/>
</dbReference>
<sequence>MNENITAEPWYKKWWGILLIAVGAMAFAASLYIGIMTVRFYRQIQIGEIPSEISSRLTRSNIQSPARLKENLAYLTADDPSFGAPDAPLQIVEFADFECPYSREESLIVRELMARFPKKIHFIYRDFPLTDIHPNAFRASEAANCAHEQGKFWAMHDKLYQNATRLTDLDIKLYALEVGLDITKFNECFDLRKYKDEIEIDRADGIAAGVSGTPTFFINGKKVAGAIPMELWEQILARVK</sequence>
<evidence type="ECO:0000256" key="5">
    <source>
        <dbReference type="ARBA" id="ARBA00023284"/>
    </source>
</evidence>
<gene>
    <name evidence="8" type="ORF">A3B21_01010</name>
</gene>
<dbReference type="STRING" id="1802401.A3B21_01010"/>
<dbReference type="InterPro" id="IPR036249">
    <property type="entry name" value="Thioredoxin-like_sf"/>
</dbReference>
<evidence type="ECO:0000256" key="4">
    <source>
        <dbReference type="ARBA" id="ARBA00023157"/>
    </source>
</evidence>
<evidence type="ECO:0000256" key="6">
    <source>
        <dbReference type="SAM" id="Phobius"/>
    </source>
</evidence>
<evidence type="ECO:0000256" key="3">
    <source>
        <dbReference type="ARBA" id="ARBA00023002"/>
    </source>
</evidence>
<dbReference type="GO" id="GO:0016491">
    <property type="term" value="F:oxidoreductase activity"/>
    <property type="evidence" value="ECO:0007669"/>
    <property type="project" value="UniProtKB-KW"/>
</dbReference>
<dbReference type="CDD" id="cd02972">
    <property type="entry name" value="DsbA_family"/>
    <property type="match status" value="1"/>
</dbReference>
<keyword evidence="6" id="KW-0812">Transmembrane</keyword>
<dbReference type="InterPro" id="IPR012336">
    <property type="entry name" value="Thioredoxin-like_fold"/>
</dbReference>
<keyword evidence="6" id="KW-0472">Membrane</keyword>
<feature type="transmembrane region" description="Helical" evidence="6">
    <location>
        <begin position="14"/>
        <end position="35"/>
    </location>
</feature>
<evidence type="ECO:0000256" key="2">
    <source>
        <dbReference type="ARBA" id="ARBA00022729"/>
    </source>
</evidence>
<dbReference type="Pfam" id="PF13462">
    <property type="entry name" value="Thioredoxin_4"/>
    <property type="match status" value="1"/>
</dbReference>
<dbReference type="PANTHER" id="PTHR13887">
    <property type="entry name" value="GLUTATHIONE S-TRANSFERASE KAPPA"/>
    <property type="match status" value="1"/>
</dbReference>
<keyword evidence="6" id="KW-1133">Transmembrane helix</keyword>
<keyword evidence="5" id="KW-0676">Redox-active center</keyword>
<keyword evidence="3" id="KW-0560">Oxidoreductase</keyword>
<dbReference type="PANTHER" id="PTHR13887:SF14">
    <property type="entry name" value="DISULFIDE BOND FORMATION PROTEIN D"/>
    <property type="match status" value="1"/>
</dbReference>